<dbReference type="EMBL" id="HG994369">
    <property type="protein sequence ID" value="CAF1927823.1"/>
    <property type="molecule type" value="Genomic_DNA"/>
</dbReference>
<evidence type="ECO:0000313" key="1">
    <source>
        <dbReference type="EMBL" id="CAF1927823.1"/>
    </source>
</evidence>
<reference evidence="1" key="1">
    <citation type="submission" date="2021-01" db="EMBL/GenBank/DDBJ databases">
        <authorList>
            <consortium name="Genoscope - CEA"/>
            <person name="William W."/>
        </authorList>
    </citation>
    <scope>NUCLEOTIDE SEQUENCE</scope>
</reference>
<protein>
    <submittedName>
        <fullName evidence="1">(rape) hypothetical protein</fullName>
    </submittedName>
</protein>
<dbReference type="AlphaFoldDB" id="A0A816KXE6"/>
<gene>
    <name evidence="1" type="ORF">DARMORV10_C05P22230.1</name>
</gene>
<organism evidence="1">
    <name type="scientific">Brassica napus</name>
    <name type="common">Rape</name>
    <dbReference type="NCBI Taxonomy" id="3708"/>
    <lineage>
        <taxon>Eukaryota</taxon>
        <taxon>Viridiplantae</taxon>
        <taxon>Streptophyta</taxon>
        <taxon>Embryophyta</taxon>
        <taxon>Tracheophyta</taxon>
        <taxon>Spermatophyta</taxon>
        <taxon>Magnoliopsida</taxon>
        <taxon>eudicotyledons</taxon>
        <taxon>Gunneridae</taxon>
        <taxon>Pentapetalae</taxon>
        <taxon>rosids</taxon>
        <taxon>malvids</taxon>
        <taxon>Brassicales</taxon>
        <taxon>Brassicaceae</taxon>
        <taxon>Brassiceae</taxon>
        <taxon>Brassica</taxon>
    </lineage>
</organism>
<accession>A0A816KXE6</accession>
<proteinExistence type="predicted"/>
<name>A0A816KXE6_BRANA</name>
<sequence>MSLLRHRFAGPREIEMRVGDFVLTGGSLRRSTSHPSGPFPTAVSFVRDGWSAFDSGAHPFSGCSRRLLTLASHLLLRWFRPAWLRVHPGFIFKFPDLR</sequence>
<dbReference type="Proteomes" id="UP001295469">
    <property type="component" value="Chromosome C05"/>
</dbReference>